<sequence length="62" mass="7130">MSFSRSLFDERDETLDALEESLIAVGLPGRQALHLSAHPPVNEHYATLHDPLYEADERIIWR</sequence>
<keyword evidence="2" id="KW-1185">Reference proteome</keyword>
<dbReference type="RefSeq" id="WP_160620839.1">
    <property type="nucleotide sequence ID" value="NZ_CP028271.1"/>
</dbReference>
<evidence type="ECO:0000313" key="1">
    <source>
        <dbReference type="EMBL" id="QHM70798.1"/>
    </source>
</evidence>
<organism evidence="1 2">
    <name type="scientific">Mixta intestinalis</name>
    <dbReference type="NCBI Taxonomy" id="1615494"/>
    <lineage>
        <taxon>Bacteria</taxon>
        <taxon>Pseudomonadati</taxon>
        <taxon>Pseudomonadota</taxon>
        <taxon>Gammaproteobacteria</taxon>
        <taxon>Enterobacterales</taxon>
        <taxon>Erwiniaceae</taxon>
        <taxon>Mixta</taxon>
    </lineage>
</organism>
<dbReference type="AlphaFoldDB" id="A0A6P1PYC0"/>
<dbReference type="OrthoDB" id="6543495at2"/>
<protein>
    <submittedName>
        <fullName evidence="1">Uncharacterized protein</fullName>
    </submittedName>
</protein>
<gene>
    <name evidence="1" type="ORF">C7M51_01078</name>
</gene>
<dbReference type="KEGG" id="mint:C7M51_01078"/>
<proteinExistence type="predicted"/>
<dbReference type="Proteomes" id="UP000464053">
    <property type="component" value="Chromosome"/>
</dbReference>
<evidence type="ECO:0000313" key="2">
    <source>
        <dbReference type="Proteomes" id="UP000464053"/>
    </source>
</evidence>
<name>A0A6P1PYC0_9GAMM</name>
<dbReference type="EMBL" id="CP028271">
    <property type="protein sequence ID" value="QHM70798.1"/>
    <property type="molecule type" value="Genomic_DNA"/>
</dbReference>
<accession>A0A6P1PYC0</accession>
<reference evidence="1 2" key="1">
    <citation type="submission" date="2018-03" db="EMBL/GenBank/DDBJ databases">
        <title>Pantoea intestinalis SRCM103226 isolated form the mealworm.</title>
        <authorList>
            <person name="Jeong D.-Y."/>
            <person name="Kim J.W."/>
        </authorList>
    </citation>
    <scope>NUCLEOTIDE SEQUENCE [LARGE SCALE GENOMIC DNA]</scope>
    <source>
        <strain evidence="1 2">SRCM103226</strain>
    </source>
</reference>